<organism evidence="2 3">
    <name type="scientific">Liparis tanakae</name>
    <name type="common">Tanaka's snailfish</name>
    <dbReference type="NCBI Taxonomy" id="230148"/>
    <lineage>
        <taxon>Eukaryota</taxon>
        <taxon>Metazoa</taxon>
        <taxon>Chordata</taxon>
        <taxon>Craniata</taxon>
        <taxon>Vertebrata</taxon>
        <taxon>Euteleostomi</taxon>
        <taxon>Actinopterygii</taxon>
        <taxon>Neopterygii</taxon>
        <taxon>Teleostei</taxon>
        <taxon>Neoteleostei</taxon>
        <taxon>Acanthomorphata</taxon>
        <taxon>Eupercaria</taxon>
        <taxon>Perciformes</taxon>
        <taxon>Cottioidei</taxon>
        <taxon>Cottales</taxon>
        <taxon>Liparidae</taxon>
        <taxon>Liparis</taxon>
    </lineage>
</organism>
<evidence type="ECO:0000313" key="3">
    <source>
        <dbReference type="Proteomes" id="UP000314294"/>
    </source>
</evidence>
<gene>
    <name evidence="2" type="ORF">EYF80_032097</name>
</gene>
<name>A0A4Z2GW94_9TELE</name>
<feature type="compositionally biased region" description="Basic and acidic residues" evidence="1">
    <location>
        <begin position="10"/>
        <end position="23"/>
    </location>
</feature>
<dbReference type="EMBL" id="SRLO01000398">
    <property type="protein sequence ID" value="TNN57729.1"/>
    <property type="molecule type" value="Genomic_DNA"/>
</dbReference>
<proteinExistence type="predicted"/>
<comment type="caution">
    <text evidence="2">The sequence shown here is derived from an EMBL/GenBank/DDBJ whole genome shotgun (WGS) entry which is preliminary data.</text>
</comment>
<dbReference type="Proteomes" id="UP000314294">
    <property type="component" value="Unassembled WGS sequence"/>
</dbReference>
<protein>
    <submittedName>
        <fullName evidence="2">Uncharacterized protein</fullName>
    </submittedName>
</protein>
<accession>A0A4Z2GW94</accession>
<reference evidence="2 3" key="1">
    <citation type="submission" date="2019-03" db="EMBL/GenBank/DDBJ databases">
        <title>First draft genome of Liparis tanakae, snailfish: a comprehensive survey of snailfish specific genes.</title>
        <authorList>
            <person name="Kim W."/>
            <person name="Song I."/>
            <person name="Jeong J.-H."/>
            <person name="Kim D."/>
            <person name="Kim S."/>
            <person name="Ryu S."/>
            <person name="Song J.Y."/>
            <person name="Lee S.K."/>
        </authorList>
    </citation>
    <scope>NUCLEOTIDE SEQUENCE [LARGE SCALE GENOMIC DNA]</scope>
    <source>
        <tissue evidence="2">Muscle</tissue>
    </source>
</reference>
<evidence type="ECO:0000313" key="2">
    <source>
        <dbReference type="EMBL" id="TNN57729.1"/>
    </source>
</evidence>
<sequence>MPRVEGVLDDGGRSWDHQADYRIDNGAGGGPRQRGHQRRLHFAEDLGAEAKAVGELPEAQGLQVSGQSRHHAQQQLGKMLRLDLDVGLLGTSGTNGREVRTREDVRGNYWASGRR</sequence>
<feature type="region of interest" description="Disordered" evidence="1">
    <location>
        <begin position="91"/>
        <end position="115"/>
    </location>
</feature>
<keyword evidence="3" id="KW-1185">Reference proteome</keyword>
<evidence type="ECO:0000256" key="1">
    <source>
        <dbReference type="SAM" id="MobiDB-lite"/>
    </source>
</evidence>
<dbReference type="AlphaFoldDB" id="A0A4Z2GW94"/>
<feature type="region of interest" description="Disordered" evidence="1">
    <location>
        <begin position="1"/>
        <end position="37"/>
    </location>
</feature>
<feature type="compositionally biased region" description="Basic and acidic residues" evidence="1">
    <location>
        <begin position="97"/>
        <end position="106"/>
    </location>
</feature>